<dbReference type="GO" id="GO:0031072">
    <property type="term" value="F:heat shock protein binding"/>
    <property type="evidence" value="ECO:0007669"/>
    <property type="project" value="TreeGrafter"/>
</dbReference>
<feature type="compositionally biased region" description="Basic and acidic residues" evidence="1">
    <location>
        <begin position="264"/>
        <end position="273"/>
    </location>
</feature>
<proteinExistence type="predicted"/>
<dbReference type="PANTHER" id="PTHR44144:SF1">
    <property type="entry name" value="DNAJ HOMOLOG SUBFAMILY C MEMBER 9"/>
    <property type="match status" value="1"/>
</dbReference>
<feature type="compositionally biased region" description="Basic and acidic residues" evidence="1">
    <location>
        <begin position="287"/>
        <end position="311"/>
    </location>
</feature>
<dbReference type="STRING" id="1507870.A0A1V8SP87"/>
<dbReference type="PRINTS" id="PR00625">
    <property type="entry name" value="JDOMAIN"/>
</dbReference>
<dbReference type="GO" id="GO:0005634">
    <property type="term" value="C:nucleus"/>
    <property type="evidence" value="ECO:0007669"/>
    <property type="project" value="TreeGrafter"/>
</dbReference>
<dbReference type="SUPFAM" id="SSF46565">
    <property type="entry name" value="Chaperone J-domain"/>
    <property type="match status" value="1"/>
</dbReference>
<feature type="compositionally biased region" description="Basic and acidic residues" evidence="1">
    <location>
        <begin position="520"/>
        <end position="534"/>
    </location>
</feature>
<feature type="compositionally biased region" description="Basic and acidic residues" evidence="1">
    <location>
        <begin position="224"/>
        <end position="252"/>
    </location>
</feature>
<feature type="region of interest" description="Disordered" evidence="1">
    <location>
        <begin position="86"/>
        <end position="252"/>
    </location>
</feature>
<keyword evidence="4" id="KW-1185">Reference proteome</keyword>
<feature type="domain" description="J" evidence="2">
    <location>
        <begin position="8"/>
        <end position="76"/>
    </location>
</feature>
<evidence type="ECO:0000256" key="1">
    <source>
        <dbReference type="SAM" id="MobiDB-lite"/>
    </source>
</evidence>
<name>A0A1V8SP87_9PEZI</name>
<organism evidence="3 4">
    <name type="scientific">Cryoendolithus antarcticus</name>
    <dbReference type="NCBI Taxonomy" id="1507870"/>
    <lineage>
        <taxon>Eukaryota</taxon>
        <taxon>Fungi</taxon>
        <taxon>Dikarya</taxon>
        <taxon>Ascomycota</taxon>
        <taxon>Pezizomycotina</taxon>
        <taxon>Dothideomycetes</taxon>
        <taxon>Dothideomycetidae</taxon>
        <taxon>Cladosporiales</taxon>
        <taxon>Cladosporiaceae</taxon>
        <taxon>Cryoendolithus</taxon>
    </lineage>
</organism>
<dbReference type="EMBL" id="NAJO01000033">
    <property type="protein sequence ID" value="OQO00870.1"/>
    <property type="molecule type" value="Genomic_DNA"/>
</dbReference>
<feature type="compositionally biased region" description="Polar residues" evidence="1">
    <location>
        <begin position="433"/>
        <end position="445"/>
    </location>
</feature>
<dbReference type="InParanoid" id="A0A1V8SP87"/>
<feature type="compositionally biased region" description="Basic residues" evidence="1">
    <location>
        <begin position="338"/>
        <end position="347"/>
    </location>
</feature>
<feature type="compositionally biased region" description="Low complexity" evidence="1">
    <location>
        <begin position="491"/>
        <end position="503"/>
    </location>
</feature>
<dbReference type="PROSITE" id="PS50076">
    <property type="entry name" value="DNAJ_2"/>
    <property type="match status" value="1"/>
</dbReference>
<evidence type="ECO:0000313" key="3">
    <source>
        <dbReference type="EMBL" id="OQO00870.1"/>
    </source>
</evidence>
<accession>A0A1V8SP87</accession>
<dbReference type="InterPro" id="IPR001623">
    <property type="entry name" value="DnaJ_domain"/>
</dbReference>
<dbReference type="GO" id="GO:0005737">
    <property type="term" value="C:cytoplasm"/>
    <property type="evidence" value="ECO:0007669"/>
    <property type="project" value="TreeGrafter"/>
</dbReference>
<evidence type="ECO:0000259" key="2">
    <source>
        <dbReference type="PROSITE" id="PS50076"/>
    </source>
</evidence>
<dbReference type="SMART" id="SM00271">
    <property type="entry name" value="DnaJ"/>
    <property type="match status" value="1"/>
</dbReference>
<reference evidence="4" key="1">
    <citation type="submission" date="2017-03" db="EMBL/GenBank/DDBJ databases">
        <title>Genomes of endolithic fungi from Antarctica.</title>
        <authorList>
            <person name="Coleine C."/>
            <person name="Masonjones S."/>
            <person name="Stajich J.E."/>
        </authorList>
    </citation>
    <scope>NUCLEOTIDE SEQUENCE [LARGE SCALE GENOMIC DNA]</scope>
    <source>
        <strain evidence="4">CCFEE 5527</strain>
    </source>
</reference>
<gene>
    <name evidence="3" type="ORF">B0A48_13557</name>
</gene>
<evidence type="ECO:0000313" key="4">
    <source>
        <dbReference type="Proteomes" id="UP000192596"/>
    </source>
</evidence>
<protein>
    <recommendedName>
        <fullName evidence="2">J domain-containing protein</fullName>
    </recommendedName>
</protein>
<dbReference type="CDD" id="cd06257">
    <property type="entry name" value="DnaJ"/>
    <property type="match status" value="1"/>
</dbReference>
<dbReference type="Proteomes" id="UP000192596">
    <property type="component" value="Unassembled WGS sequence"/>
</dbReference>
<comment type="caution">
    <text evidence="3">The sequence shown here is derived from an EMBL/GenBank/DDBJ whole genome shotgun (WGS) entry which is preliminary data.</text>
</comment>
<feature type="compositionally biased region" description="Basic and acidic residues" evidence="1">
    <location>
        <begin position="348"/>
        <end position="357"/>
    </location>
</feature>
<sequence length="606" mass="69576">MATELPPDPYLALAVARDATAGAIKTSYRKLVLKFHPDKVADVAQKQIASDQFHKIQTAYEIIGDEDRRARYDAQCKLAELRREVMERQGPSGPRVDVRTTAYRMPTDSPGRTVFTSRGPERSDRAHVEERRPFDTEYFDRPRASTRKDYDYERPKRSSPRDDRERVRPAPTRQDTKENEKHRQREKAKQAGKDVKRDRGFKYAYAEPGSDSDDSPGDAARRRRDPEEDPRRAREAYYEQARRQQEENLRGAFMDERVKKMFTDVDTAKDYIQRSRVPSARQYPEIADERPPPVRQGSKNDKIEYIRRSEGGRPPAMVRRGSSKPSVVERDDEDLVRHTTRKEHRRRASDETEDTIRRPPTLTQSRSAPGNIRLPQDEPRRSYSLQTDFDTKDASRPPIVRRADSMPQQPTSRRPAKPSTLRNTEIIDGLPTPSVTPDSPTNPASKYQYGREYADDMEYPTPAGYRTEVREPVSRKFTRSPSPMKEERPRAASSRMAPSAARPTPINTRTTSYKITPQGSHEEPRPSMSRHESSRSAAPLYGEVPTTRSPRPSVKYSPSEEDGKYGREFRPDQVRVQSGYSTSRRGSEQRPSYSRQGSYASPVSAR</sequence>
<feature type="compositionally biased region" description="Basic and acidic residues" evidence="1">
    <location>
        <begin position="119"/>
        <end position="201"/>
    </location>
</feature>
<feature type="region of interest" description="Disordered" evidence="1">
    <location>
        <begin position="264"/>
        <end position="606"/>
    </location>
</feature>
<dbReference type="AlphaFoldDB" id="A0A1V8SP87"/>
<dbReference type="Gene3D" id="1.10.287.110">
    <property type="entry name" value="DnaJ domain"/>
    <property type="match status" value="1"/>
</dbReference>
<feature type="compositionally biased region" description="Basic and acidic residues" evidence="1">
    <location>
        <begin position="561"/>
        <end position="573"/>
    </location>
</feature>
<dbReference type="InterPro" id="IPR036869">
    <property type="entry name" value="J_dom_sf"/>
</dbReference>
<dbReference type="PANTHER" id="PTHR44144">
    <property type="entry name" value="DNAJ HOMOLOG SUBFAMILY C MEMBER 9"/>
    <property type="match status" value="1"/>
</dbReference>
<dbReference type="OrthoDB" id="10250354at2759"/>
<dbReference type="InterPro" id="IPR052594">
    <property type="entry name" value="J_domain-containing_protein"/>
</dbReference>
<feature type="compositionally biased region" description="Polar residues" evidence="1">
    <location>
        <begin position="505"/>
        <end position="519"/>
    </location>
</feature>
<feature type="compositionally biased region" description="Polar residues" evidence="1">
    <location>
        <begin position="575"/>
        <end position="606"/>
    </location>
</feature>
<dbReference type="Pfam" id="PF00226">
    <property type="entry name" value="DnaJ"/>
    <property type="match status" value="1"/>
</dbReference>